<name>A0A397SZA1_9GLOM</name>
<proteinExistence type="predicted"/>
<comment type="caution">
    <text evidence="2">The sequence shown here is derived from an EMBL/GenBank/DDBJ whole genome shotgun (WGS) entry which is preliminary data.</text>
</comment>
<keyword evidence="1" id="KW-0812">Transmembrane</keyword>
<accession>A0A397SZA1</accession>
<keyword evidence="1" id="KW-0472">Membrane</keyword>
<keyword evidence="3" id="KW-1185">Reference proteome</keyword>
<feature type="transmembrane region" description="Helical" evidence="1">
    <location>
        <begin position="34"/>
        <end position="60"/>
    </location>
</feature>
<dbReference type="EMBL" id="QKYT01000184">
    <property type="protein sequence ID" value="RIA90369.1"/>
    <property type="molecule type" value="Genomic_DNA"/>
</dbReference>
<gene>
    <name evidence="2" type="ORF">C1645_770148</name>
</gene>
<evidence type="ECO:0000256" key="1">
    <source>
        <dbReference type="SAM" id="Phobius"/>
    </source>
</evidence>
<evidence type="ECO:0000313" key="2">
    <source>
        <dbReference type="EMBL" id="RIA90369.1"/>
    </source>
</evidence>
<protein>
    <submittedName>
        <fullName evidence="2">Uncharacterized protein</fullName>
    </submittedName>
</protein>
<keyword evidence="1" id="KW-1133">Transmembrane helix</keyword>
<sequence>MVLENSSDPFIYSLVLLLYGFFKYDRLKRENSIFNFCIFYFILKLKFRFCAWLCVFLSFFV</sequence>
<dbReference type="Proteomes" id="UP000265703">
    <property type="component" value="Unassembled WGS sequence"/>
</dbReference>
<organism evidence="2 3">
    <name type="scientific">Glomus cerebriforme</name>
    <dbReference type="NCBI Taxonomy" id="658196"/>
    <lineage>
        <taxon>Eukaryota</taxon>
        <taxon>Fungi</taxon>
        <taxon>Fungi incertae sedis</taxon>
        <taxon>Mucoromycota</taxon>
        <taxon>Glomeromycotina</taxon>
        <taxon>Glomeromycetes</taxon>
        <taxon>Glomerales</taxon>
        <taxon>Glomeraceae</taxon>
        <taxon>Glomus</taxon>
    </lineage>
</organism>
<feature type="transmembrane region" description="Helical" evidence="1">
    <location>
        <begin position="6"/>
        <end position="22"/>
    </location>
</feature>
<evidence type="ECO:0000313" key="3">
    <source>
        <dbReference type="Proteomes" id="UP000265703"/>
    </source>
</evidence>
<dbReference type="AlphaFoldDB" id="A0A397SZA1"/>
<reference evidence="2 3" key="1">
    <citation type="submission" date="2018-06" db="EMBL/GenBank/DDBJ databases">
        <title>Comparative genomics reveals the genomic features of Rhizophagus irregularis, R. cerebriforme, R. diaphanum and Gigaspora rosea, and their symbiotic lifestyle signature.</title>
        <authorList>
            <person name="Morin E."/>
            <person name="San Clemente H."/>
            <person name="Chen E.C.H."/>
            <person name="De La Providencia I."/>
            <person name="Hainaut M."/>
            <person name="Kuo A."/>
            <person name="Kohler A."/>
            <person name="Murat C."/>
            <person name="Tang N."/>
            <person name="Roy S."/>
            <person name="Loubradou J."/>
            <person name="Henrissat B."/>
            <person name="Grigoriev I.V."/>
            <person name="Corradi N."/>
            <person name="Roux C."/>
            <person name="Martin F.M."/>
        </authorList>
    </citation>
    <scope>NUCLEOTIDE SEQUENCE [LARGE SCALE GENOMIC DNA]</scope>
    <source>
        <strain evidence="2 3">DAOM 227022</strain>
    </source>
</reference>